<dbReference type="Gene3D" id="3.40.390.10">
    <property type="entry name" value="Collagenase (Catalytic Domain)"/>
    <property type="match status" value="1"/>
</dbReference>
<comment type="caution">
    <text evidence="1">The sequence shown here is derived from an EMBL/GenBank/DDBJ whole genome shotgun (WGS) entry which is preliminary data.</text>
</comment>
<dbReference type="GO" id="GO:0008237">
    <property type="term" value="F:metallopeptidase activity"/>
    <property type="evidence" value="ECO:0007669"/>
    <property type="project" value="InterPro"/>
</dbReference>
<accession>A0A9W9HRC7</accession>
<organism evidence="1 2">
    <name type="scientific">Penicillium capsulatum</name>
    <dbReference type="NCBI Taxonomy" id="69766"/>
    <lineage>
        <taxon>Eukaryota</taxon>
        <taxon>Fungi</taxon>
        <taxon>Dikarya</taxon>
        <taxon>Ascomycota</taxon>
        <taxon>Pezizomycotina</taxon>
        <taxon>Eurotiomycetes</taxon>
        <taxon>Eurotiomycetidae</taxon>
        <taxon>Eurotiales</taxon>
        <taxon>Aspergillaceae</taxon>
        <taxon>Penicillium</taxon>
    </lineage>
</organism>
<proteinExistence type="predicted"/>
<dbReference type="InterPro" id="IPR024079">
    <property type="entry name" value="MetalloPept_cat_dom_sf"/>
</dbReference>
<evidence type="ECO:0000313" key="2">
    <source>
        <dbReference type="Proteomes" id="UP001146351"/>
    </source>
</evidence>
<keyword evidence="2" id="KW-1185">Reference proteome</keyword>
<reference evidence="1" key="2">
    <citation type="journal article" date="2023" name="IMA Fungus">
        <title>Comparative genomic study of the Penicillium genus elucidates a diverse pangenome and 15 lateral gene transfer events.</title>
        <authorList>
            <person name="Petersen C."/>
            <person name="Sorensen T."/>
            <person name="Nielsen M.R."/>
            <person name="Sondergaard T.E."/>
            <person name="Sorensen J.L."/>
            <person name="Fitzpatrick D.A."/>
            <person name="Frisvad J.C."/>
            <person name="Nielsen K.L."/>
        </authorList>
    </citation>
    <scope>NUCLEOTIDE SEQUENCE</scope>
    <source>
        <strain evidence="1">IBT 21917</strain>
    </source>
</reference>
<dbReference type="AlphaFoldDB" id="A0A9W9HRC7"/>
<evidence type="ECO:0000313" key="1">
    <source>
        <dbReference type="EMBL" id="KAJ5156473.1"/>
    </source>
</evidence>
<dbReference type="Proteomes" id="UP001146351">
    <property type="component" value="Unassembled WGS sequence"/>
</dbReference>
<gene>
    <name evidence="1" type="ORF">N7492_009276</name>
</gene>
<name>A0A9W9HRC7_9EURO</name>
<sequence length="291" mass="32648">MAPLLSGVDLDLLAREVKDIYGKTITAINSFTEHTRQNSIVNTPKRRRVAMAAKMYLDLESIGQGASQAYIHFPKGLDNLLKAKEVYEQATEALMSNRIRVDCYGTVWRWEDPLPDDDGCEPGYWRNTWANKRHSESARRIQEKGVPDKADNACDYKGVLGFTTFPMYVSMCRALRKEYATLYDAKAAIRKSKPGTALDYFFTPSKTLAHEVIHIARKDFTDERIIIGGVERGAYNTIGAISATVQGKALTNVDNYAIFALTVYLSDEFNFANGEKVEGNAVSPSKWWVPP</sequence>
<reference evidence="1" key="1">
    <citation type="submission" date="2022-11" db="EMBL/GenBank/DDBJ databases">
        <authorList>
            <person name="Petersen C."/>
        </authorList>
    </citation>
    <scope>NUCLEOTIDE SEQUENCE</scope>
    <source>
        <strain evidence="1">IBT 21917</strain>
    </source>
</reference>
<protein>
    <submittedName>
        <fullName evidence="1">Uncharacterized protein</fullName>
    </submittedName>
</protein>
<dbReference type="EMBL" id="JAPQKO010000006">
    <property type="protein sequence ID" value="KAJ5156473.1"/>
    <property type="molecule type" value="Genomic_DNA"/>
</dbReference>